<gene>
    <name evidence="7" type="ORF">CLV57_3495</name>
</gene>
<dbReference type="InterPro" id="IPR036942">
    <property type="entry name" value="Beta-barrel_TonB_sf"/>
</dbReference>
<proteinExistence type="predicted"/>
<dbReference type="OrthoDB" id="606851at2"/>
<feature type="domain" description="TonB-dependent receptor plug" evidence="5">
    <location>
        <begin position="160"/>
        <end position="236"/>
    </location>
</feature>
<evidence type="ECO:0000256" key="4">
    <source>
        <dbReference type="SAM" id="MobiDB-lite"/>
    </source>
</evidence>
<dbReference type="SUPFAM" id="SSF49464">
    <property type="entry name" value="Carboxypeptidase regulatory domain-like"/>
    <property type="match status" value="1"/>
</dbReference>
<protein>
    <submittedName>
        <fullName evidence="7">Outer membrane receptor protein involved in Fe transport</fullName>
    </submittedName>
</protein>
<keyword evidence="3" id="KW-0998">Cell outer membrane</keyword>
<dbReference type="SUPFAM" id="SSF56935">
    <property type="entry name" value="Porins"/>
    <property type="match status" value="1"/>
</dbReference>
<evidence type="ECO:0000259" key="5">
    <source>
        <dbReference type="Pfam" id="PF07715"/>
    </source>
</evidence>
<evidence type="ECO:0000313" key="7">
    <source>
        <dbReference type="EMBL" id="PJJ80345.1"/>
    </source>
</evidence>
<keyword evidence="7" id="KW-0675">Receptor</keyword>
<evidence type="ECO:0000313" key="8">
    <source>
        <dbReference type="Proteomes" id="UP000242687"/>
    </source>
</evidence>
<evidence type="ECO:0000259" key="6">
    <source>
        <dbReference type="Pfam" id="PF14905"/>
    </source>
</evidence>
<dbReference type="EMBL" id="PGFJ01000002">
    <property type="protein sequence ID" value="PJJ80345.1"/>
    <property type="molecule type" value="Genomic_DNA"/>
</dbReference>
<dbReference type="InterPro" id="IPR041700">
    <property type="entry name" value="OMP_b-brl_3"/>
</dbReference>
<comment type="caution">
    <text evidence="7">The sequence shown here is derived from an EMBL/GenBank/DDBJ whole genome shotgun (WGS) entry which is preliminary data.</text>
</comment>
<comment type="subcellular location">
    <subcellularLocation>
        <location evidence="1">Cell outer membrane</location>
    </subcellularLocation>
</comment>
<dbReference type="GO" id="GO:0009279">
    <property type="term" value="C:cell outer membrane"/>
    <property type="evidence" value="ECO:0007669"/>
    <property type="project" value="UniProtKB-SubCell"/>
</dbReference>
<dbReference type="RefSeq" id="WP_100342633.1">
    <property type="nucleotide sequence ID" value="NZ_PGFJ01000002.1"/>
</dbReference>
<evidence type="ECO:0000256" key="3">
    <source>
        <dbReference type="ARBA" id="ARBA00023237"/>
    </source>
</evidence>
<keyword evidence="8" id="KW-1185">Reference proteome</keyword>
<reference evidence="7 8" key="1">
    <citation type="submission" date="2017-11" db="EMBL/GenBank/DDBJ databases">
        <title>Genomic Encyclopedia of Archaeal and Bacterial Type Strains, Phase II (KMG-II): From Individual Species to Whole Genera.</title>
        <authorList>
            <person name="Goeker M."/>
        </authorList>
    </citation>
    <scope>NUCLEOTIDE SEQUENCE [LARGE SCALE GENOMIC DNA]</scope>
    <source>
        <strain evidence="7 8">DSM 28175</strain>
    </source>
</reference>
<dbReference type="InterPro" id="IPR012910">
    <property type="entry name" value="Plug_dom"/>
</dbReference>
<dbReference type="Proteomes" id="UP000242687">
    <property type="component" value="Unassembled WGS sequence"/>
</dbReference>
<feature type="domain" description="Outer membrane protein beta-barrel" evidence="6">
    <location>
        <begin position="393"/>
        <end position="796"/>
    </location>
</feature>
<evidence type="ECO:0000256" key="1">
    <source>
        <dbReference type="ARBA" id="ARBA00004442"/>
    </source>
</evidence>
<sequence>MIGKIYLHYNSYKKPITALIKLAVIGLILFAATNASAQVKTQFLRGKVFIENKAPAELSTVILLAADSSILSSTACDVNGQFAFTVKQGAYLLIASRIGYDQSLSGPYFIGSEDVVAPDITLNKSVPELKEVSVSARRAYVEVKPGRVVLNVQSSIVAEGNSVYEVLRQAPGVQIGSHGSISIIGRQSAMILIDGKPTNLTGENLTAILQGMQSSNVQQIELISNPSAKYDAGGVGVINIILKKGANAGTNGTFNLGVGYGKFYKATGGVTFNNRMGKVNIFGNYNYSANKSFRTFTTDRNITYQSLVSDYNSRYYTTRESFNHTFRLGSDFFLSPKHTLGVLVNGTINNSTYQKDNFLSISNNGRFDSTIVTMANLKRNLSNLNYDVNYSGKLDTLGQTLSADLSFNHFDRKSDEYIGNYFNKASGEVYRPTLFQQNLSPSAINIWAAKVDYTKPLSKNSQLETGLKYSHVESDNDLIFGPQVNGAYTVDPRFSSSFAYSENINAAYALFNTSVTKWKFTAGLRVEQTIATGTSVNIKNNFKKNYTDLFPQASIKYTQNEKNTFTLSFNRSIFRPLYEDINPFLYYVDLYDYRSGNPQLLPSYTNKLELAHLYKNRISTSLYASVTDNFYDFNAYNQDNESKVNVTTRENFGRWAVYGIRFFAPLEFTKWWNATFAIDASYQRIKAYAENGNLDKGIQDVLFNSIQSFTIGAGFSAEVIVKYESPTFYGVSRFKSNYRFDAGISKSVFNKMGTFRLAAVDLFRTERDRSFTNYQNLNLAIVNREEGRVVRFGFSYRFGNRQLKNAGSHRVSNEEEQRRTGNVAGSGN</sequence>
<dbReference type="AlphaFoldDB" id="A0A2H9VPU3"/>
<keyword evidence="2" id="KW-0472">Membrane</keyword>
<name>A0A2H9VPU3_9SPHI</name>
<evidence type="ECO:0000256" key="2">
    <source>
        <dbReference type="ARBA" id="ARBA00023136"/>
    </source>
</evidence>
<dbReference type="PANTHER" id="PTHR40980:SF4">
    <property type="entry name" value="TONB-DEPENDENT RECEPTOR-LIKE BETA-BARREL DOMAIN-CONTAINING PROTEIN"/>
    <property type="match status" value="1"/>
</dbReference>
<dbReference type="Gene3D" id="2.170.130.10">
    <property type="entry name" value="TonB-dependent receptor, plug domain"/>
    <property type="match status" value="1"/>
</dbReference>
<dbReference type="InterPro" id="IPR008969">
    <property type="entry name" value="CarboxyPept-like_regulatory"/>
</dbReference>
<feature type="region of interest" description="Disordered" evidence="4">
    <location>
        <begin position="807"/>
        <end position="828"/>
    </location>
</feature>
<dbReference type="Pfam" id="PF14905">
    <property type="entry name" value="OMP_b-brl_3"/>
    <property type="match status" value="1"/>
</dbReference>
<dbReference type="Gene3D" id="2.40.170.20">
    <property type="entry name" value="TonB-dependent receptor, beta-barrel domain"/>
    <property type="match status" value="1"/>
</dbReference>
<dbReference type="InterPro" id="IPR037066">
    <property type="entry name" value="Plug_dom_sf"/>
</dbReference>
<dbReference type="PANTHER" id="PTHR40980">
    <property type="entry name" value="PLUG DOMAIN-CONTAINING PROTEIN"/>
    <property type="match status" value="1"/>
</dbReference>
<accession>A0A2H9VPU3</accession>
<organism evidence="7 8">
    <name type="scientific">Mucilaginibacter auburnensis</name>
    <dbReference type="NCBI Taxonomy" id="1457233"/>
    <lineage>
        <taxon>Bacteria</taxon>
        <taxon>Pseudomonadati</taxon>
        <taxon>Bacteroidota</taxon>
        <taxon>Sphingobacteriia</taxon>
        <taxon>Sphingobacteriales</taxon>
        <taxon>Sphingobacteriaceae</taxon>
        <taxon>Mucilaginibacter</taxon>
    </lineage>
</organism>
<dbReference type="Pfam" id="PF07715">
    <property type="entry name" value="Plug"/>
    <property type="match status" value="1"/>
</dbReference>